<name>A0AAD9LQ65_9STRA</name>
<proteinExistence type="predicted"/>
<dbReference type="AlphaFoldDB" id="A0AAD9LQ65"/>
<evidence type="ECO:0000313" key="2">
    <source>
        <dbReference type="Proteomes" id="UP001259832"/>
    </source>
</evidence>
<gene>
    <name evidence="1" type="ORF">P3T76_004273</name>
</gene>
<evidence type="ECO:0008006" key="3">
    <source>
        <dbReference type="Google" id="ProtNLM"/>
    </source>
</evidence>
<evidence type="ECO:0000313" key="1">
    <source>
        <dbReference type="EMBL" id="KAK1944361.1"/>
    </source>
</evidence>
<protein>
    <recommendedName>
        <fullName evidence="3">RxLR effector protein</fullName>
    </recommendedName>
</protein>
<organism evidence="1 2">
    <name type="scientific">Phytophthora citrophthora</name>
    <dbReference type="NCBI Taxonomy" id="4793"/>
    <lineage>
        <taxon>Eukaryota</taxon>
        <taxon>Sar</taxon>
        <taxon>Stramenopiles</taxon>
        <taxon>Oomycota</taxon>
        <taxon>Peronosporomycetes</taxon>
        <taxon>Peronosporales</taxon>
        <taxon>Peronosporaceae</taxon>
        <taxon>Phytophthora</taxon>
    </lineage>
</organism>
<reference evidence="1" key="1">
    <citation type="submission" date="2023-08" db="EMBL/GenBank/DDBJ databases">
        <title>Reference Genome Resource for the Citrus Pathogen Phytophthora citrophthora.</title>
        <authorList>
            <person name="Moller H."/>
            <person name="Coetzee B."/>
            <person name="Rose L.J."/>
            <person name="Van Niekerk J.M."/>
        </authorList>
    </citation>
    <scope>NUCLEOTIDE SEQUENCE</scope>
    <source>
        <strain evidence="1">STE-U-9442</strain>
    </source>
</reference>
<comment type="caution">
    <text evidence="1">The sequence shown here is derived from an EMBL/GenBank/DDBJ whole genome shotgun (WGS) entry which is preliminary data.</text>
</comment>
<dbReference type="EMBL" id="JASMQC010000006">
    <property type="protein sequence ID" value="KAK1944361.1"/>
    <property type="molecule type" value="Genomic_DNA"/>
</dbReference>
<accession>A0AAD9LQ65</accession>
<keyword evidence="2" id="KW-1185">Reference proteome</keyword>
<sequence>MSVLSSPLLKKWMVYVEDFNKKNPADLESWFLPLRGYYNNLDNIIDKAMQDPKTTAFAKLVEKEKLKEWFENWKYPPRNTFRFLHLDEAGENAFSNRKFELWVKYLDDWSKAVPLSEKTTMLDSIRANYINLHLIPILGAAEKVLSTKKLVLQLKDALADKWVTEKKTLDYVKLWLKDKPFSDDMLQRYTNKLKSA</sequence>
<dbReference type="Proteomes" id="UP001259832">
    <property type="component" value="Unassembled WGS sequence"/>
</dbReference>